<evidence type="ECO:0000313" key="9">
    <source>
        <dbReference type="Proteomes" id="UP000243515"/>
    </source>
</evidence>
<keyword evidence="4 5" id="KW-0472">Membrane</keyword>
<feature type="transmembrane region" description="Helical" evidence="5">
    <location>
        <begin position="92"/>
        <end position="112"/>
    </location>
</feature>
<feature type="signal peptide" evidence="6">
    <location>
        <begin position="1"/>
        <end position="17"/>
    </location>
</feature>
<evidence type="ECO:0000256" key="4">
    <source>
        <dbReference type="ARBA" id="ARBA00023136"/>
    </source>
</evidence>
<feature type="transmembrane region" description="Helical" evidence="5">
    <location>
        <begin position="61"/>
        <end position="80"/>
    </location>
</feature>
<sequence length="134" mass="14357">MWGDLFLLAAVFEVGSATCGAAPSFRAPIVRRAIAGLGVSGVFCGSVIITFHLIPLHKRPIYSGIISVIFAISQIVGPLIGGLFTSNVSWRWCFYLNLSIGAIAMAIIVLYLQIPPARNAGTPLRDQISQMDPL</sequence>
<name>A0A232LRQ7_9EURO</name>
<keyword evidence="2 5" id="KW-0812">Transmembrane</keyword>
<feature type="transmembrane region" description="Helical" evidence="5">
    <location>
        <begin position="33"/>
        <end position="54"/>
    </location>
</feature>
<dbReference type="InterPro" id="IPR020846">
    <property type="entry name" value="MFS_dom"/>
</dbReference>
<evidence type="ECO:0000256" key="3">
    <source>
        <dbReference type="ARBA" id="ARBA00022989"/>
    </source>
</evidence>
<proteinExistence type="predicted"/>
<feature type="chain" id="PRO_5012601834" description="Major facilitator superfamily (MFS) profile domain-containing protein" evidence="6">
    <location>
        <begin position="18"/>
        <end position="134"/>
    </location>
</feature>
<accession>A0A232LRQ7</accession>
<dbReference type="SUPFAM" id="SSF103473">
    <property type="entry name" value="MFS general substrate transporter"/>
    <property type="match status" value="1"/>
</dbReference>
<dbReference type="InterPro" id="IPR036259">
    <property type="entry name" value="MFS_trans_sf"/>
</dbReference>
<dbReference type="EMBL" id="NPHW01005340">
    <property type="protein sequence ID" value="OXV06851.1"/>
    <property type="molecule type" value="Genomic_DNA"/>
</dbReference>
<reference evidence="8 9" key="1">
    <citation type="journal article" date="2015" name="Environ. Microbiol.">
        <title>Metagenome sequence of Elaphomyces granulatus from sporocarp tissue reveals Ascomycota ectomycorrhizal fingerprints of genome expansion and a Proteobacteria-rich microbiome.</title>
        <authorList>
            <person name="Quandt C.A."/>
            <person name="Kohler A."/>
            <person name="Hesse C.N."/>
            <person name="Sharpton T.J."/>
            <person name="Martin F."/>
            <person name="Spatafora J.W."/>
        </authorList>
    </citation>
    <scope>NUCLEOTIDE SEQUENCE [LARGE SCALE GENOMIC DNA]</scope>
    <source>
        <strain evidence="8 9">OSC145934</strain>
    </source>
</reference>
<evidence type="ECO:0000256" key="5">
    <source>
        <dbReference type="SAM" id="Phobius"/>
    </source>
</evidence>
<dbReference type="Gene3D" id="1.20.1720.10">
    <property type="entry name" value="Multidrug resistance protein D"/>
    <property type="match status" value="1"/>
</dbReference>
<dbReference type="GO" id="GO:0005886">
    <property type="term" value="C:plasma membrane"/>
    <property type="evidence" value="ECO:0007669"/>
    <property type="project" value="TreeGrafter"/>
</dbReference>
<evidence type="ECO:0000256" key="6">
    <source>
        <dbReference type="SAM" id="SignalP"/>
    </source>
</evidence>
<dbReference type="PANTHER" id="PTHR23501">
    <property type="entry name" value="MAJOR FACILITATOR SUPERFAMILY"/>
    <property type="match status" value="1"/>
</dbReference>
<protein>
    <recommendedName>
        <fullName evidence="7">Major facilitator superfamily (MFS) profile domain-containing protein</fullName>
    </recommendedName>
</protein>
<comment type="subcellular location">
    <subcellularLocation>
        <location evidence="1">Membrane</location>
        <topology evidence="1">Multi-pass membrane protein</topology>
    </subcellularLocation>
</comment>
<organism evidence="8 9">
    <name type="scientific">Elaphomyces granulatus</name>
    <dbReference type="NCBI Taxonomy" id="519963"/>
    <lineage>
        <taxon>Eukaryota</taxon>
        <taxon>Fungi</taxon>
        <taxon>Dikarya</taxon>
        <taxon>Ascomycota</taxon>
        <taxon>Pezizomycotina</taxon>
        <taxon>Eurotiomycetes</taxon>
        <taxon>Eurotiomycetidae</taxon>
        <taxon>Eurotiales</taxon>
        <taxon>Elaphomycetaceae</taxon>
        <taxon>Elaphomyces</taxon>
    </lineage>
</organism>
<dbReference type="OrthoDB" id="10021397at2759"/>
<evidence type="ECO:0000259" key="7">
    <source>
        <dbReference type="PROSITE" id="PS50850"/>
    </source>
</evidence>
<dbReference type="Proteomes" id="UP000243515">
    <property type="component" value="Unassembled WGS sequence"/>
</dbReference>
<evidence type="ECO:0000256" key="1">
    <source>
        <dbReference type="ARBA" id="ARBA00004141"/>
    </source>
</evidence>
<gene>
    <name evidence="8" type="ORF">Egran_05382</name>
</gene>
<dbReference type="PANTHER" id="PTHR23501:SF198">
    <property type="entry name" value="AZOLE RESISTANCE PROTEIN 1-RELATED"/>
    <property type="match status" value="1"/>
</dbReference>
<comment type="caution">
    <text evidence="8">The sequence shown here is derived from an EMBL/GenBank/DDBJ whole genome shotgun (WGS) entry which is preliminary data.</text>
</comment>
<dbReference type="PROSITE" id="PS50850">
    <property type="entry name" value="MFS"/>
    <property type="match status" value="1"/>
</dbReference>
<evidence type="ECO:0000313" key="8">
    <source>
        <dbReference type="EMBL" id="OXV06851.1"/>
    </source>
</evidence>
<dbReference type="Pfam" id="PF07690">
    <property type="entry name" value="MFS_1"/>
    <property type="match status" value="1"/>
</dbReference>
<keyword evidence="6" id="KW-0732">Signal</keyword>
<dbReference type="InterPro" id="IPR011701">
    <property type="entry name" value="MFS"/>
</dbReference>
<dbReference type="GO" id="GO:0022857">
    <property type="term" value="F:transmembrane transporter activity"/>
    <property type="evidence" value="ECO:0007669"/>
    <property type="project" value="InterPro"/>
</dbReference>
<evidence type="ECO:0000256" key="2">
    <source>
        <dbReference type="ARBA" id="ARBA00022692"/>
    </source>
</evidence>
<keyword evidence="3 5" id="KW-1133">Transmembrane helix</keyword>
<keyword evidence="9" id="KW-1185">Reference proteome</keyword>
<feature type="domain" description="Major facilitator superfamily (MFS) profile" evidence="7">
    <location>
        <begin position="1"/>
        <end position="134"/>
    </location>
</feature>
<dbReference type="AlphaFoldDB" id="A0A232LRQ7"/>